<reference evidence="2" key="1">
    <citation type="submission" date="2016-10" db="EMBL/GenBank/DDBJ databases">
        <authorList>
            <person name="Varghese N."/>
            <person name="Submissions S."/>
        </authorList>
    </citation>
    <scope>NUCLEOTIDE SEQUENCE [LARGE SCALE GENOMIC DNA]</scope>
    <source>
        <strain evidence="2">DSM 24729</strain>
    </source>
</reference>
<evidence type="ECO:0000313" key="1">
    <source>
        <dbReference type="EMBL" id="SDF09017.1"/>
    </source>
</evidence>
<accession>A0A1G7I8C7</accession>
<evidence type="ECO:0000313" key="2">
    <source>
        <dbReference type="Proteomes" id="UP000182114"/>
    </source>
</evidence>
<name>A0A1G7I8C7_9FLAO</name>
<dbReference type="EMBL" id="FNBD01000007">
    <property type="protein sequence ID" value="SDF09017.1"/>
    <property type="molecule type" value="Genomic_DNA"/>
</dbReference>
<keyword evidence="2" id="KW-1185">Reference proteome</keyword>
<dbReference type="RefSeq" id="WP_074538647.1">
    <property type="nucleotide sequence ID" value="NZ_FNBD01000007.1"/>
</dbReference>
<sequence>MENCTLYSHKLEFEKIVQLLKKHVPKAHIDVQDQEENKSITATLKGGFFRKAKSLKLNYRQRKNPSYTLDKVACGLTQNLEGMVNYIQAFPAKNEAIKKNFYTKLRRLIVKLLL</sequence>
<dbReference type="Proteomes" id="UP000182114">
    <property type="component" value="Unassembled WGS sequence"/>
</dbReference>
<gene>
    <name evidence="1" type="ORF">SAMN04487992_107106</name>
</gene>
<protein>
    <submittedName>
        <fullName evidence="1">Uncharacterized protein</fullName>
    </submittedName>
</protein>
<organism evidence="1 2">
    <name type="scientific">Cellulophaga baltica</name>
    <dbReference type="NCBI Taxonomy" id="76594"/>
    <lineage>
        <taxon>Bacteria</taxon>
        <taxon>Pseudomonadati</taxon>
        <taxon>Bacteroidota</taxon>
        <taxon>Flavobacteriia</taxon>
        <taxon>Flavobacteriales</taxon>
        <taxon>Flavobacteriaceae</taxon>
        <taxon>Cellulophaga</taxon>
    </lineage>
</organism>
<dbReference type="AlphaFoldDB" id="A0A1G7I8C7"/>
<proteinExistence type="predicted"/>